<protein>
    <submittedName>
        <fullName evidence="3">Fatty acid desaturase family protein</fullName>
    </submittedName>
</protein>
<evidence type="ECO:0000313" key="3">
    <source>
        <dbReference type="EMBL" id="MEQ4481365.1"/>
    </source>
</evidence>
<dbReference type="Proteomes" id="UP001493487">
    <property type="component" value="Unassembled WGS sequence"/>
</dbReference>
<feature type="transmembrane region" description="Helical" evidence="1">
    <location>
        <begin position="254"/>
        <end position="271"/>
    </location>
</feature>
<keyword evidence="4" id="KW-1185">Reference proteome</keyword>
<evidence type="ECO:0000313" key="4">
    <source>
        <dbReference type="Proteomes" id="UP001493487"/>
    </source>
</evidence>
<accession>A0ABV1KMQ4</accession>
<feature type="transmembrane region" description="Helical" evidence="1">
    <location>
        <begin position="225"/>
        <end position="248"/>
    </location>
</feature>
<dbReference type="PANTHER" id="PTHR19353">
    <property type="entry name" value="FATTY ACID DESATURASE 2"/>
    <property type="match status" value="1"/>
</dbReference>
<dbReference type="Pfam" id="PF00487">
    <property type="entry name" value="FA_desaturase"/>
    <property type="match status" value="1"/>
</dbReference>
<gene>
    <name evidence="3" type="ORF">QJS35_03025</name>
</gene>
<reference evidence="3 4" key="1">
    <citation type="journal article" date="2023" name="Genome Announc.">
        <title>Pan-Genome Analyses of the Genus Cohnella and Proposal of the Novel Species Cohnella silvisoli sp. nov., Isolated from Forest Soil.</title>
        <authorList>
            <person name="Wang C."/>
            <person name="Mao L."/>
            <person name="Bao G."/>
            <person name="Zhu H."/>
        </authorList>
    </citation>
    <scope>NUCLEOTIDE SEQUENCE [LARGE SCALE GENOMIC DNA]</scope>
    <source>
        <strain evidence="3 4">NL03-T5-1</strain>
    </source>
</reference>
<comment type="caution">
    <text evidence="3">The sequence shown here is derived from an EMBL/GenBank/DDBJ whole genome shotgun (WGS) entry which is preliminary data.</text>
</comment>
<evidence type="ECO:0000256" key="1">
    <source>
        <dbReference type="SAM" id="Phobius"/>
    </source>
</evidence>
<feature type="transmembrane region" description="Helical" evidence="1">
    <location>
        <begin position="73"/>
        <end position="105"/>
    </location>
</feature>
<dbReference type="CDD" id="cd03511">
    <property type="entry name" value="Rhizopine-oxygenase-like"/>
    <property type="match status" value="1"/>
</dbReference>
<dbReference type="InterPro" id="IPR012171">
    <property type="entry name" value="Fatty_acid_desaturase"/>
</dbReference>
<dbReference type="InterPro" id="IPR039393">
    <property type="entry name" value="Rhizopine-oxygenase-like"/>
</dbReference>
<keyword evidence="1" id="KW-0812">Transmembrane</keyword>
<dbReference type="EMBL" id="JASKHM010000001">
    <property type="protein sequence ID" value="MEQ4481365.1"/>
    <property type="molecule type" value="Genomic_DNA"/>
</dbReference>
<sequence>MAPIIEGRSNEREGIVISETAYVKRNYSLTGPENQRAQDRGIASAEWYATPIPRKRMKELMQRRNLPAIRDTLLWFALMIGSGILAYYAWGTWWAIPAFLLYGILYSSPADSRWHECGHGTAFKTSWMNEVVYQMASFMSLRPATPWRWSHARHHTDTIIVGRDPEIAQPRPPIWRIILMDFLRLYAGPRDIKRMFLHSFGIIDKEEKDYIPPSEFRKTFWESRFYLLIFAGVVFACIYTVSILPAMFVILPSFYGAFLLLVFGMTQHLGLKEDVLDHRLNTRTVYMNPIFRYLYWNMNYHVEHHMFPMVPYHALPALHEEMKRDCPPARRSLWEAYKEVISALLKQGKDPSYTIVKPLPATAQPYNYGPTITGDNRRVQ</sequence>
<name>A0ABV1KMQ4_9BACL</name>
<keyword evidence="1" id="KW-0472">Membrane</keyword>
<organism evidence="3 4">
    <name type="scientific">Cohnella silvisoli</name>
    <dbReference type="NCBI Taxonomy" id="2873699"/>
    <lineage>
        <taxon>Bacteria</taxon>
        <taxon>Bacillati</taxon>
        <taxon>Bacillota</taxon>
        <taxon>Bacilli</taxon>
        <taxon>Bacillales</taxon>
        <taxon>Paenibacillaceae</taxon>
        <taxon>Cohnella</taxon>
    </lineage>
</organism>
<dbReference type="PANTHER" id="PTHR19353:SF19">
    <property type="entry name" value="DELTA(5) FATTY ACID DESATURASE C-RELATED"/>
    <property type="match status" value="1"/>
</dbReference>
<keyword evidence="1" id="KW-1133">Transmembrane helix</keyword>
<feature type="domain" description="Fatty acid desaturase" evidence="2">
    <location>
        <begin position="92"/>
        <end position="335"/>
    </location>
</feature>
<evidence type="ECO:0000259" key="2">
    <source>
        <dbReference type="Pfam" id="PF00487"/>
    </source>
</evidence>
<dbReference type="RefSeq" id="WP_232182128.1">
    <property type="nucleotide sequence ID" value="NZ_JAIOAP010000001.1"/>
</dbReference>
<dbReference type="InterPro" id="IPR005804">
    <property type="entry name" value="FA_desaturase_dom"/>
</dbReference>
<proteinExistence type="predicted"/>